<evidence type="ECO:0000313" key="3">
    <source>
        <dbReference type="Proteomes" id="UP000008177"/>
    </source>
</evidence>
<organism evidence="2 3">
    <name type="scientific">Botryotinia fuckeliana (strain T4)</name>
    <name type="common">Noble rot fungus</name>
    <name type="synonym">Botrytis cinerea</name>
    <dbReference type="NCBI Taxonomy" id="999810"/>
    <lineage>
        <taxon>Eukaryota</taxon>
        <taxon>Fungi</taxon>
        <taxon>Dikarya</taxon>
        <taxon>Ascomycota</taxon>
        <taxon>Pezizomycotina</taxon>
        <taxon>Leotiomycetes</taxon>
        <taxon>Helotiales</taxon>
        <taxon>Sclerotiniaceae</taxon>
        <taxon>Botrytis</taxon>
    </lineage>
</organism>
<dbReference type="Proteomes" id="UP000008177">
    <property type="component" value="Unplaced contigs"/>
</dbReference>
<name>G2Y272_BOTF4</name>
<protein>
    <submittedName>
        <fullName evidence="2">Uncharacterized protein</fullName>
    </submittedName>
</protein>
<reference evidence="3" key="1">
    <citation type="journal article" date="2011" name="PLoS Genet.">
        <title>Genomic analysis of the necrotrophic fungal pathogens Sclerotinia sclerotiorum and Botrytis cinerea.</title>
        <authorList>
            <person name="Amselem J."/>
            <person name="Cuomo C.A."/>
            <person name="van Kan J.A."/>
            <person name="Viaud M."/>
            <person name="Benito E.P."/>
            <person name="Couloux A."/>
            <person name="Coutinho P.M."/>
            <person name="de Vries R.P."/>
            <person name="Dyer P.S."/>
            <person name="Fillinger S."/>
            <person name="Fournier E."/>
            <person name="Gout L."/>
            <person name="Hahn M."/>
            <person name="Kohn L."/>
            <person name="Lapalu N."/>
            <person name="Plummer K.M."/>
            <person name="Pradier J.M."/>
            <person name="Quevillon E."/>
            <person name="Sharon A."/>
            <person name="Simon A."/>
            <person name="ten Have A."/>
            <person name="Tudzynski B."/>
            <person name="Tudzynski P."/>
            <person name="Wincker P."/>
            <person name="Andrew M."/>
            <person name="Anthouard V."/>
            <person name="Beever R.E."/>
            <person name="Beffa R."/>
            <person name="Benoit I."/>
            <person name="Bouzid O."/>
            <person name="Brault B."/>
            <person name="Chen Z."/>
            <person name="Choquer M."/>
            <person name="Collemare J."/>
            <person name="Cotton P."/>
            <person name="Danchin E.G."/>
            <person name="Da Silva C."/>
            <person name="Gautier A."/>
            <person name="Giraud C."/>
            <person name="Giraud T."/>
            <person name="Gonzalez C."/>
            <person name="Grossetete S."/>
            <person name="Guldener U."/>
            <person name="Henrissat B."/>
            <person name="Howlett B.J."/>
            <person name="Kodira C."/>
            <person name="Kretschmer M."/>
            <person name="Lappartient A."/>
            <person name="Leroch M."/>
            <person name="Levis C."/>
            <person name="Mauceli E."/>
            <person name="Neuveglise C."/>
            <person name="Oeser B."/>
            <person name="Pearson M."/>
            <person name="Poulain J."/>
            <person name="Poussereau N."/>
            <person name="Quesneville H."/>
            <person name="Rascle C."/>
            <person name="Schumacher J."/>
            <person name="Segurens B."/>
            <person name="Sexton A."/>
            <person name="Silva E."/>
            <person name="Sirven C."/>
            <person name="Soanes D.M."/>
            <person name="Talbot N.J."/>
            <person name="Templeton M."/>
            <person name="Yandava C."/>
            <person name="Yarden O."/>
            <person name="Zeng Q."/>
            <person name="Rollins J.A."/>
            <person name="Lebrun M.H."/>
            <person name="Dickman M."/>
        </authorList>
    </citation>
    <scope>NUCLEOTIDE SEQUENCE [LARGE SCALE GENOMIC DNA]</scope>
    <source>
        <strain evidence="3">T4</strain>
    </source>
</reference>
<keyword evidence="1" id="KW-0472">Membrane</keyword>
<accession>G2Y272</accession>
<gene>
    <name evidence="2" type="ORF">BofuT4_P114680.1</name>
</gene>
<keyword evidence="1" id="KW-0812">Transmembrane</keyword>
<proteinExistence type="predicted"/>
<dbReference type="EMBL" id="FQ790283">
    <property type="protein sequence ID" value="CCD46762.1"/>
    <property type="molecule type" value="Genomic_DNA"/>
</dbReference>
<dbReference type="InParanoid" id="G2Y272"/>
<feature type="transmembrane region" description="Helical" evidence="1">
    <location>
        <begin position="6"/>
        <end position="30"/>
    </location>
</feature>
<sequence length="64" mass="7307">MLLKPSRFVAAVFILIIVLTQCLIAYRYLVRSSASQYSDRMPTILETFHQLLSKVQPSVHHSTS</sequence>
<dbReference type="AlphaFoldDB" id="G2Y272"/>
<keyword evidence="1" id="KW-1133">Transmembrane helix</keyword>
<evidence type="ECO:0000256" key="1">
    <source>
        <dbReference type="SAM" id="Phobius"/>
    </source>
</evidence>
<evidence type="ECO:0000313" key="2">
    <source>
        <dbReference type="EMBL" id="CCD46762.1"/>
    </source>
</evidence>
<dbReference type="HOGENOM" id="CLU_2867400_0_0_1"/>